<feature type="transmembrane region" description="Helical" evidence="1">
    <location>
        <begin position="76"/>
        <end position="93"/>
    </location>
</feature>
<dbReference type="Proteomes" id="UP000034778">
    <property type="component" value="Unassembled WGS sequence"/>
</dbReference>
<organism evidence="2 3">
    <name type="scientific">Candidatus Woesebacteria bacterium GW2011_GWB1_33_22</name>
    <dbReference type="NCBI Taxonomy" id="1618566"/>
    <lineage>
        <taxon>Bacteria</taxon>
        <taxon>Candidatus Woeseibacteriota</taxon>
    </lineage>
</organism>
<keyword evidence="1" id="KW-0472">Membrane</keyword>
<comment type="caution">
    <text evidence="2">The sequence shown here is derived from an EMBL/GenBank/DDBJ whole genome shotgun (WGS) entry which is preliminary data.</text>
</comment>
<evidence type="ECO:0000313" key="2">
    <source>
        <dbReference type="EMBL" id="KKP43882.1"/>
    </source>
</evidence>
<evidence type="ECO:0000313" key="3">
    <source>
        <dbReference type="Proteomes" id="UP000034778"/>
    </source>
</evidence>
<dbReference type="EMBL" id="LBOW01000015">
    <property type="protein sequence ID" value="KKP43882.1"/>
    <property type="molecule type" value="Genomic_DNA"/>
</dbReference>
<dbReference type="AlphaFoldDB" id="A0A0G0CKA6"/>
<name>A0A0G0CKA6_9BACT</name>
<sequence length="106" mass="10720">MKSLADIGSDFIGTNPNLTTQEGVGKIVSAIIAGSLSIAGVILLFLLIGGGIAIISGAGNSDPKTVEQGKKATTSALIGFIVVFSAYWIVKLIETITGLNLMGGTP</sequence>
<proteinExistence type="predicted"/>
<reference evidence="2 3" key="1">
    <citation type="journal article" date="2015" name="Nature">
        <title>rRNA introns, odd ribosomes, and small enigmatic genomes across a large radiation of phyla.</title>
        <authorList>
            <person name="Brown C.T."/>
            <person name="Hug L.A."/>
            <person name="Thomas B.C."/>
            <person name="Sharon I."/>
            <person name="Castelle C.J."/>
            <person name="Singh A."/>
            <person name="Wilkins M.J."/>
            <person name="Williams K.H."/>
            <person name="Banfield J.F."/>
        </authorList>
    </citation>
    <scope>NUCLEOTIDE SEQUENCE [LARGE SCALE GENOMIC DNA]</scope>
</reference>
<keyword evidence="1" id="KW-1133">Transmembrane helix</keyword>
<gene>
    <name evidence="2" type="ORF">UR35_C0015G0005</name>
</gene>
<evidence type="ECO:0000256" key="1">
    <source>
        <dbReference type="SAM" id="Phobius"/>
    </source>
</evidence>
<protein>
    <recommendedName>
        <fullName evidence="4">Integral membrane protein</fullName>
    </recommendedName>
</protein>
<dbReference type="STRING" id="1618566.UR35_C0015G0005"/>
<dbReference type="Pfam" id="PF18895">
    <property type="entry name" value="T4SS_pilin"/>
    <property type="match status" value="1"/>
</dbReference>
<keyword evidence="1" id="KW-0812">Transmembrane</keyword>
<dbReference type="InterPro" id="IPR043993">
    <property type="entry name" value="T4SS_pilin"/>
</dbReference>
<feature type="transmembrane region" description="Helical" evidence="1">
    <location>
        <begin position="27"/>
        <end position="55"/>
    </location>
</feature>
<accession>A0A0G0CKA6</accession>
<evidence type="ECO:0008006" key="4">
    <source>
        <dbReference type="Google" id="ProtNLM"/>
    </source>
</evidence>